<dbReference type="NCBIfam" id="NF000756">
    <property type="entry name" value="PRK00047.1"/>
    <property type="match status" value="1"/>
</dbReference>
<dbReference type="PIRSF" id="PIRSF000538">
    <property type="entry name" value="GlpK"/>
    <property type="match status" value="1"/>
</dbReference>
<keyword evidence="7 9" id="KW-0067">ATP-binding</keyword>
<sequence>MTDTYVGAVDQGTTGTRFMVFDHAGQVVANAYEKHEQIYPEPGWVEHDPMEIWENTKSVITTALGQADIGPDQLEAIGVTNQRETTLLWDADSGKPVHNALVWQDRRTTNRIEALEEDGLVGPIRHKTGLEADAYFSATKAEWLLENADPIKMERTRPDDIQDRAERGDVLFGTIDTWIIYNLTGNHITDVSNASRTMLYNIHDLDWDDELLEEFDIPRAMLPEVRPSSDENTYGSTNPDGFLEAEVPVAGALGDQQAALFGQTCFDPGEAKNTYGTGSFFLMNTGDEAVESEHGLLTTIGFQRSGEPVQYALEGSIFITGAAIEWLEDMSLIDDPAETAELARSVNSTDGVYVVPAFTGLGAPHWDQRARGTIVGMTRGTRREHVVRATLESIAYQTRDVAEAMEADSGIEMQSLKVDGGAVKNNFLCQLQSDIIGSEIIRPVVDETTALGAAYAAGLAVGYWNDLDELQHNWQVDREFTPQMDDKHADAMYSRWGDAIDRSRGWAIDDGK</sequence>
<evidence type="ECO:0000256" key="5">
    <source>
        <dbReference type="ARBA" id="ARBA00022777"/>
    </source>
</evidence>
<organism evidence="13 14">
    <name type="scientific">Natronosalvus hydrolyticus</name>
    <dbReference type="NCBI Taxonomy" id="2979988"/>
    <lineage>
        <taxon>Archaea</taxon>
        <taxon>Methanobacteriati</taxon>
        <taxon>Methanobacteriota</taxon>
        <taxon>Stenosarchaea group</taxon>
        <taxon>Halobacteria</taxon>
        <taxon>Halobacteriales</taxon>
        <taxon>Natrialbaceae</taxon>
        <taxon>Natronosalvus</taxon>
    </lineage>
</organism>
<dbReference type="InterPro" id="IPR000577">
    <property type="entry name" value="Carb_kinase_FGGY"/>
</dbReference>
<keyword evidence="5 9" id="KW-0418">Kinase</keyword>
<dbReference type="GO" id="GO:0004370">
    <property type="term" value="F:glycerol kinase activity"/>
    <property type="evidence" value="ECO:0007669"/>
    <property type="project" value="UniProtKB-UniRule"/>
</dbReference>
<feature type="binding site" evidence="9">
    <location>
        <position position="321"/>
    </location>
    <ligand>
        <name>ADP</name>
        <dbReference type="ChEBI" id="CHEBI:456216"/>
    </ligand>
</feature>
<comment type="similarity">
    <text evidence="2 9 10">Belongs to the FGGY kinase family.</text>
</comment>
<evidence type="ECO:0000256" key="3">
    <source>
        <dbReference type="ARBA" id="ARBA00022679"/>
    </source>
</evidence>
<dbReference type="RefSeq" id="WP_342809384.1">
    <property type="nucleotide sequence ID" value="NZ_JAOPJZ010000012.1"/>
</dbReference>
<evidence type="ECO:0000259" key="11">
    <source>
        <dbReference type="Pfam" id="PF00370"/>
    </source>
</evidence>
<evidence type="ECO:0000256" key="2">
    <source>
        <dbReference type="ARBA" id="ARBA00009156"/>
    </source>
</evidence>
<evidence type="ECO:0000256" key="7">
    <source>
        <dbReference type="ARBA" id="ARBA00022840"/>
    </source>
</evidence>
<comment type="pathway">
    <text evidence="1 9">Polyol metabolism; glycerol degradation via glycerol kinase pathway; sn-glycerol 3-phosphate from glycerol: step 1/1.</text>
</comment>
<accession>A0AAP2ZAK4</accession>
<dbReference type="FunFam" id="3.30.420.40:FF:000008">
    <property type="entry name" value="Glycerol kinase"/>
    <property type="match status" value="1"/>
</dbReference>
<dbReference type="FunFam" id="3.30.420.40:FF:000007">
    <property type="entry name" value="Glycerol kinase"/>
    <property type="match status" value="1"/>
</dbReference>
<feature type="binding site" evidence="9">
    <location>
        <position position="277"/>
    </location>
    <ligand>
        <name>ADP</name>
        <dbReference type="ChEBI" id="CHEBI:456216"/>
    </ligand>
</feature>
<dbReference type="PANTHER" id="PTHR10196">
    <property type="entry name" value="SUGAR KINASE"/>
    <property type="match status" value="1"/>
</dbReference>
<feature type="binding site" evidence="9">
    <location>
        <position position="13"/>
    </location>
    <ligand>
        <name>sn-glycerol 3-phosphate</name>
        <dbReference type="ChEBI" id="CHEBI:57597"/>
    </ligand>
</feature>
<comment type="function">
    <text evidence="9">Key enzyme in the regulation of glycerol uptake and metabolism. Catalyzes the phosphorylation of glycerol to yield sn-glycerol 3-phosphate.</text>
</comment>
<dbReference type="InterPro" id="IPR018483">
    <property type="entry name" value="Carb_kinase_FGGY_CS"/>
</dbReference>
<dbReference type="InterPro" id="IPR043129">
    <property type="entry name" value="ATPase_NBD"/>
</dbReference>
<keyword evidence="4 9" id="KW-0547">Nucleotide-binding</keyword>
<name>A0AAP2ZAK4_9EURY</name>
<dbReference type="PANTHER" id="PTHR10196:SF69">
    <property type="entry name" value="GLYCEROL KINASE"/>
    <property type="match status" value="1"/>
</dbReference>
<evidence type="ECO:0000256" key="1">
    <source>
        <dbReference type="ARBA" id="ARBA00005190"/>
    </source>
</evidence>
<keyword evidence="14" id="KW-1185">Reference proteome</keyword>
<keyword evidence="3 9" id="KW-0808">Transferase</keyword>
<dbReference type="GO" id="GO:0006072">
    <property type="term" value="P:glycerol-3-phosphate metabolic process"/>
    <property type="evidence" value="ECO:0007669"/>
    <property type="project" value="InterPro"/>
</dbReference>
<evidence type="ECO:0000256" key="9">
    <source>
        <dbReference type="HAMAP-Rule" id="MF_00186"/>
    </source>
</evidence>
<dbReference type="GO" id="GO:0005829">
    <property type="term" value="C:cytosol"/>
    <property type="evidence" value="ECO:0007669"/>
    <property type="project" value="TreeGrafter"/>
</dbReference>
<dbReference type="Pfam" id="PF00370">
    <property type="entry name" value="FGGY_N"/>
    <property type="match status" value="1"/>
</dbReference>
<evidence type="ECO:0000256" key="6">
    <source>
        <dbReference type="ARBA" id="ARBA00022798"/>
    </source>
</evidence>
<feature type="binding site" evidence="9">
    <location>
        <position position="135"/>
    </location>
    <ligand>
        <name>glycerol</name>
        <dbReference type="ChEBI" id="CHEBI:17754"/>
    </ligand>
</feature>
<dbReference type="InterPro" id="IPR018484">
    <property type="entry name" value="FGGY_N"/>
</dbReference>
<feature type="binding site" evidence="9">
    <location>
        <position position="425"/>
    </location>
    <ligand>
        <name>ADP</name>
        <dbReference type="ChEBI" id="CHEBI:456216"/>
    </ligand>
</feature>
<comment type="catalytic activity">
    <reaction evidence="8 9">
        <text>glycerol + ATP = sn-glycerol 3-phosphate + ADP + H(+)</text>
        <dbReference type="Rhea" id="RHEA:21644"/>
        <dbReference type="ChEBI" id="CHEBI:15378"/>
        <dbReference type="ChEBI" id="CHEBI:17754"/>
        <dbReference type="ChEBI" id="CHEBI:30616"/>
        <dbReference type="ChEBI" id="CHEBI:57597"/>
        <dbReference type="ChEBI" id="CHEBI:456216"/>
        <dbReference type="EC" id="2.7.1.30"/>
    </reaction>
</comment>
<reference evidence="13 14" key="1">
    <citation type="submission" date="2022-09" db="EMBL/GenBank/DDBJ databases">
        <title>Enrichment on poylsaccharides allowed isolation of novel metabolic and taxonomic groups of Haloarchaea.</title>
        <authorList>
            <person name="Sorokin D.Y."/>
            <person name="Elcheninov A.G."/>
            <person name="Khizhniak T.V."/>
            <person name="Kolganova T.V."/>
            <person name="Kublanov I.V."/>
        </authorList>
    </citation>
    <scope>NUCLEOTIDE SEQUENCE [LARGE SCALE GENOMIC DNA]</scope>
    <source>
        <strain evidence="13 14">AArc-curdl1</strain>
    </source>
</reference>
<evidence type="ECO:0000313" key="14">
    <source>
        <dbReference type="Proteomes" id="UP001321047"/>
    </source>
</evidence>
<feature type="binding site" evidence="9">
    <location>
        <position position="255"/>
    </location>
    <ligand>
        <name>sn-glycerol 3-phosphate</name>
        <dbReference type="ChEBI" id="CHEBI:57597"/>
    </ligand>
</feature>
<dbReference type="PROSITE" id="PS00445">
    <property type="entry name" value="FGGY_KINASES_2"/>
    <property type="match status" value="1"/>
</dbReference>
<feature type="binding site" evidence="9">
    <location>
        <position position="84"/>
    </location>
    <ligand>
        <name>sn-glycerol 3-phosphate</name>
        <dbReference type="ChEBI" id="CHEBI:57597"/>
    </ligand>
</feature>
<evidence type="ECO:0000313" key="13">
    <source>
        <dbReference type="EMBL" id="MCU4753060.1"/>
    </source>
</evidence>
<dbReference type="NCBIfam" id="TIGR01311">
    <property type="entry name" value="glycerol_kin"/>
    <property type="match status" value="1"/>
</dbReference>
<feature type="domain" description="Carbohydrate kinase FGGY N-terminal" evidence="11">
    <location>
        <begin position="5"/>
        <end position="262"/>
    </location>
</feature>
<gene>
    <name evidence="9 13" type="primary">glpK</name>
    <name evidence="13" type="ORF">OB919_13930</name>
</gene>
<feature type="binding site" evidence="9">
    <location>
        <position position="14"/>
    </location>
    <ligand>
        <name>ATP</name>
        <dbReference type="ChEBI" id="CHEBI:30616"/>
    </ligand>
</feature>
<comment type="caution">
    <text evidence="13">The sequence shown here is derived from an EMBL/GenBank/DDBJ whole genome shotgun (WGS) entry which is preliminary data.</text>
</comment>
<dbReference type="Pfam" id="PF02782">
    <property type="entry name" value="FGGY_C"/>
    <property type="match status" value="1"/>
</dbReference>
<feature type="binding site" evidence="9">
    <location>
        <position position="256"/>
    </location>
    <ligand>
        <name>glycerol</name>
        <dbReference type="ChEBI" id="CHEBI:17754"/>
    </ligand>
</feature>
<dbReference type="EMBL" id="JAOPJZ010000012">
    <property type="protein sequence ID" value="MCU4753060.1"/>
    <property type="molecule type" value="Genomic_DNA"/>
</dbReference>
<dbReference type="InterPro" id="IPR005999">
    <property type="entry name" value="Glycerol_kin"/>
</dbReference>
<dbReference type="AlphaFoldDB" id="A0AAP2ZAK4"/>
<feature type="binding site" evidence="9">
    <location>
        <position position="321"/>
    </location>
    <ligand>
        <name>ATP</name>
        <dbReference type="ChEBI" id="CHEBI:30616"/>
    </ligand>
</feature>
<feature type="binding site" evidence="9">
    <location>
        <position position="83"/>
    </location>
    <ligand>
        <name>glycerol</name>
        <dbReference type="ChEBI" id="CHEBI:17754"/>
    </ligand>
</feature>
<feature type="binding site" evidence="9">
    <location>
        <position position="135"/>
    </location>
    <ligand>
        <name>sn-glycerol 3-phosphate</name>
        <dbReference type="ChEBI" id="CHEBI:57597"/>
    </ligand>
</feature>
<dbReference type="CDD" id="cd07769">
    <property type="entry name" value="ASKHA_NBD_FGGY_GK"/>
    <property type="match status" value="1"/>
</dbReference>
<keyword evidence="6 9" id="KW-0319">Glycerol metabolism</keyword>
<feature type="binding site" evidence="9">
    <location>
        <position position="13"/>
    </location>
    <ligand>
        <name>ADP</name>
        <dbReference type="ChEBI" id="CHEBI:456216"/>
    </ligand>
</feature>
<dbReference type="Gene3D" id="3.30.420.40">
    <property type="match status" value="2"/>
</dbReference>
<evidence type="ECO:0000256" key="10">
    <source>
        <dbReference type="RuleBase" id="RU003733"/>
    </source>
</evidence>
<evidence type="ECO:0000256" key="8">
    <source>
        <dbReference type="ARBA" id="ARBA00052101"/>
    </source>
</evidence>
<feature type="binding site" evidence="9">
    <location>
        <position position="84"/>
    </location>
    <ligand>
        <name>glycerol</name>
        <dbReference type="ChEBI" id="CHEBI:17754"/>
    </ligand>
</feature>
<dbReference type="HAMAP" id="MF_00186">
    <property type="entry name" value="Glycerol_kin"/>
    <property type="match status" value="1"/>
</dbReference>
<feature type="binding site" evidence="9">
    <location>
        <position position="421"/>
    </location>
    <ligand>
        <name>ADP</name>
        <dbReference type="ChEBI" id="CHEBI:456216"/>
    </ligand>
</feature>
<dbReference type="SUPFAM" id="SSF53067">
    <property type="entry name" value="Actin-like ATPase domain"/>
    <property type="match status" value="2"/>
</dbReference>
<feature type="binding site" evidence="9">
    <location>
        <position position="421"/>
    </location>
    <ligand>
        <name>ATP</name>
        <dbReference type="ChEBI" id="CHEBI:30616"/>
    </ligand>
</feature>
<feature type="binding site" evidence="9">
    <location>
        <position position="17"/>
    </location>
    <ligand>
        <name>ADP</name>
        <dbReference type="ChEBI" id="CHEBI:456216"/>
    </ligand>
</feature>
<dbReference type="GO" id="GO:0019563">
    <property type="term" value="P:glycerol catabolic process"/>
    <property type="evidence" value="ECO:0007669"/>
    <property type="project" value="UniProtKB-UniRule"/>
</dbReference>
<feature type="domain" description="Carbohydrate kinase FGGY C-terminal" evidence="12">
    <location>
        <begin position="272"/>
        <end position="460"/>
    </location>
</feature>
<evidence type="ECO:0000256" key="4">
    <source>
        <dbReference type="ARBA" id="ARBA00022741"/>
    </source>
</evidence>
<dbReference type="EC" id="2.7.1.30" evidence="9"/>
<proteinExistence type="inferred from homology"/>
<dbReference type="Proteomes" id="UP001321047">
    <property type="component" value="Unassembled WGS sequence"/>
</dbReference>
<evidence type="ECO:0000259" key="12">
    <source>
        <dbReference type="Pfam" id="PF02782"/>
    </source>
</evidence>
<comment type="caution">
    <text evidence="9">Lacks conserved residue(s) required for the propagation of feature annotation.</text>
</comment>
<feature type="binding site" evidence="9">
    <location>
        <position position="277"/>
    </location>
    <ligand>
        <name>ATP</name>
        <dbReference type="ChEBI" id="CHEBI:30616"/>
    </ligand>
</feature>
<feature type="binding site" evidence="9">
    <location>
        <position position="13"/>
    </location>
    <ligand>
        <name>ATP</name>
        <dbReference type="ChEBI" id="CHEBI:30616"/>
    </ligand>
</feature>
<dbReference type="GO" id="GO:0005524">
    <property type="term" value="F:ATP binding"/>
    <property type="evidence" value="ECO:0007669"/>
    <property type="project" value="UniProtKB-UniRule"/>
</dbReference>
<feature type="binding site" evidence="9">
    <location>
        <position position="255"/>
    </location>
    <ligand>
        <name>glycerol</name>
        <dbReference type="ChEBI" id="CHEBI:17754"/>
    </ligand>
</feature>
<feature type="binding site" evidence="9">
    <location>
        <position position="83"/>
    </location>
    <ligand>
        <name>sn-glycerol 3-phosphate</name>
        <dbReference type="ChEBI" id="CHEBI:57597"/>
    </ligand>
</feature>
<protein>
    <recommendedName>
        <fullName evidence="9">Glycerol kinase</fullName>
        <ecNumber evidence="9">2.7.1.30</ecNumber>
    </recommendedName>
    <alternativeName>
        <fullName evidence="9">ATP:glycerol 3-phosphotransferase</fullName>
    </alternativeName>
    <alternativeName>
        <fullName evidence="9">Glycerokinase</fullName>
        <shortName evidence="9">GK</shortName>
    </alternativeName>
</protein>
<dbReference type="InterPro" id="IPR018485">
    <property type="entry name" value="FGGY_C"/>
</dbReference>